<dbReference type="PANTHER" id="PTHR43717:SF1">
    <property type="entry name" value="ANAEROBIC NITRIC OXIDE REDUCTASE FLAVORUBREDOXIN"/>
    <property type="match status" value="1"/>
</dbReference>
<dbReference type="InterPro" id="IPR045761">
    <property type="entry name" value="ODP_dom"/>
</dbReference>
<dbReference type="Gene3D" id="3.60.15.10">
    <property type="entry name" value="Ribonuclease Z/Hydroxyacylglutathione hydrolase-like"/>
    <property type="match status" value="1"/>
</dbReference>
<dbReference type="InterPro" id="IPR036866">
    <property type="entry name" value="RibonucZ/Hydroxyglut_hydro"/>
</dbReference>
<protein>
    <recommendedName>
        <fullName evidence="1">Metallo-beta-lactamase domain-containing protein</fullName>
    </recommendedName>
</protein>
<dbReference type="InterPro" id="IPR001279">
    <property type="entry name" value="Metallo-B-lactamas"/>
</dbReference>
<dbReference type="Proteomes" id="UP001500466">
    <property type="component" value="Unassembled WGS sequence"/>
</dbReference>
<dbReference type="RefSeq" id="WP_345675598.1">
    <property type="nucleotide sequence ID" value="NZ_BAABHS010000008.1"/>
</dbReference>
<proteinExistence type="predicted"/>
<feature type="domain" description="Metallo-beta-lactamase" evidence="1">
    <location>
        <begin position="33"/>
        <end position="211"/>
    </location>
</feature>
<reference evidence="3" key="1">
    <citation type="journal article" date="2019" name="Int. J. Syst. Evol. Microbiol.">
        <title>The Global Catalogue of Microorganisms (GCM) 10K type strain sequencing project: providing services to taxonomists for standard genome sequencing and annotation.</title>
        <authorList>
            <consortium name="The Broad Institute Genomics Platform"/>
            <consortium name="The Broad Institute Genome Sequencing Center for Infectious Disease"/>
            <person name="Wu L."/>
            <person name="Ma J."/>
        </authorList>
    </citation>
    <scope>NUCLEOTIDE SEQUENCE [LARGE SCALE GENOMIC DNA]</scope>
    <source>
        <strain evidence="3">JCM 17986</strain>
    </source>
</reference>
<organism evidence="2 3">
    <name type="scientific">Yinghuangia aomiensis</name>
    <dbReference type="NCBI Taxonomy" id="676205"/>
    <lineage>
        <taxon>Bacteria</taxon>
        <taxon>Bacillati</taxon>
        <taxon>Actinomycetota</taxon>
        <taxon>Actinomycetes</taxon>
        <taxon>Kitasatosporales</taxon>
        <taxon>Streptomycetaceae</taxon>
        <taxon>Yinghuangia</taxon>
    </lineage>
</organism>
<evidence type="ECO:0000313" key="2">
    <source>
        <dbReference type="EMBL" id="GAA4961564.1"/>
    </source>
</evidence>
<name>A0ABP9H5I2_9ACTN</name>
<dbReference type="SUPFAM" id="SSF56281">
    <property type="entry name" value="Metallo-hydrolase/oxidoreductase"/>
    <property type="match status" value="1"/>
</dbReference>
<sequence>MHPDTPHTRPQRIAQDTYLVPRLVPAGELGFVPVNSMVITGREPVIVDTGAPLHREQWLADVFGLVAPEDVKWIFVSHDDTDHVGNLREVLERCPSATLLADFQTWQRLSVDFDMPLHRMRWLNPGESLDAGDRTLHVVLPPLFDSPATRGLVDGTSGVMWAADAFAAPAPGPVHEARDFPPGMFDASFVPFNSTANPWHGWLDPVAYGRHLDALRQLPVEVVASCHGPVLRGELLDHAYAMTRAMAGAPVVPAPGQPLLDAILAAALGPAAATAR</sequence>
<accession>A0ABP9H5I2</accession>
<dbReference type="SMART" id="SM00849">
    <property type="entry name" value="Lactamase_B"/>
    <property type="match status" value="1"/>
</dbReference>
<dbReference type="EMBL" id="BAABHS010000008">
    <property type="protein sequence ID" value="GAA4961564.1"/>
    <property type="molecule type" value="Genomic_DNA"/>
</dbReference>
<evidence type="ECO:0000313" key="3">
    <source>
        <dbReference type="Proteomes" id="UP001500466"/>
    </source>
</evidence>
<dbReference type="Pfam" id="PF19583">
    <property type="entry name" value="ODP"/>
    <property type="match status" value="1"/>
</dbReference>
<comment type="caution">
    <text evidence="2">The sequence shown here is derived from an EMBL/GenBank/DDBJ whole genome shotgun (WGS) entry which is preliminary data.</text>
</comment>
<dbReference type="PANTHER" id="PTHR43717">
    <property type="entry name" value="ANAEROBIC NITRIC OXIDE REDUCTASE FLAVORUBREDOXIN"/>
    <property type="match status" value="1"/>
</dbReference>
<keyword evidence="3" id="KW-1185">Reference proteome</keyword>
<gene>
    <name evidence="2" type="ORF">GCM10023205_26310</name>
</gene>
<evidence type="ECO:0000259" key="1">
    <source>
        <dbReference type="SMART" id="SM00849"/>
    </source>
</evidence>